<reference evidence="1 2" key="1">
    <citation type="submission" date="2012-02" db="EMBL/GenBank/DDBJ databases">
        <title>The Genome Sequence of Bacteroides finegoldii CL09T03C10.</title>
        <authorList>
            <consortium name="The Broad Institute Genome Sequencing Platform"/>
            <person name="Earl A."/>
            <person name="Ward D."/>
            <person name="Feldgarden M."/>
            <person name="Gevers D."/>
            <person name="Zitomersky N.L."/>
            <person name="Coyne M.J."/>
            <person name="Comstock L.E."/>
            <person name="Young S.K."/>
            <person name="Zeng Q."/>
            <person name="Gargeya S."/>
            <person name="Fitzgerald M."/>
            <person name="Haas B."/>
            <person name="Abouelleil A."/>
            <person name="Alvarado L."/>
            <person name="Arachchi H.M."/>
            <person name="Berlin A."/>
            <person name="Chapman S.B."/>
            <person name="Gearin G."/>
            <person name="Goldberg J."/>
            <person name="Griggs A."/>
            <person name="Gujja S."/>
            <person name="Hansen M."/>
            <person name="Heiman D."/>
            <person name="Howarth C."/>
            <person name="Larimer J."/>
            <person name="Lui A."/>
            <person name="MacDonald P.J.P."/>
            <person name="McCowen C."/>
            <person name="Montmayeur A."/>
            <person name="Murphy C."/>
            <person name="Neiman D."/>
            <person name="Pearson M."/>
            <person name="Priest M."/>
            <person name="Roberts A."/>
            <person name="Saif S."/>
            <person name="Shea T."/>
            <person name="Sisk P."/>
            <person name="Stolte C."/>
            <person name="Sykes S."/>
            <person name="Wortman J."/>
            <person name="Nusbaum C."/>
            <person name="Birren B."/>
        </authorList>
    </citation>
    <scope>NUCLEOTIDE SEQUENCE [LARGE SCALE GENOMIC DNA]</scope>
    <source>
        <strain evidence="1 2">CL09T03C10</strain>
    </source>
</reference>
<evidence type="ECO:0000313" key="1">
    <source>
        <dbReference type="EMBL" id="EKJ92189.1"/>
    </source>
</evidence>
<protein>
    <submittedName>
        <fullName evidence="1">Uncharacterized protein</fullName>
    </submittedName>
</protein>
<dbReference type="HOGENOM" id="CLU_2876361_0_0_10"/>
<gene>
    <name evidence="1" type="ORF">HMPREF1057_01024</name>
</gene>
<dbReference type="InterPro" id="IPR024269">
    <property type="entry name" value="DUF3791"/>
</dbReference>
<dbReference type="Proteomes" id="UP000007995">
    <property type="component" value="Unassembled WGS sequence"/>
</dbReference>
<accession>K5CFA1</accession>
<name>K5CFA1_9BACE</name>
<sequence length="63" mass="7228">MCFDKENKVEKYVAANVLAGSLNYNIYSPEVFNKLKELGVLDDYIKTFYDTLHTQGKAYIVDS</sequence>
<proteinExistence type="predicted"/>
<dbReference type="Pfam" id="PF12668">
    <property type="entry name" value="DUF3791"/>
    <property type="match status" value="1"/>
</dbReference>
<evidence type="ECO:0000313" key="2">
    <source>
        <dbReference type="Proteomes" id="UP000007995"/>
    </source>
</evidence>
<dbReference type="EMBL" id="AGXW01000002">
    <property type="protein sequence ID" value="EKJ92189.1"/>
    <property type="molecule type" value="Genomic_DNA"/>
</dbReference>
<dbReference type="AlphaFoldDB" id="K5CFA1"/>
<organism evidence="1 2">
    <name type="scientific">Bacteroides finegoldii CL09T03C10</name>
    <dbReference type="NCBI Taxonomy" id="997888"/>
    <lineage>
        <taxon>Bacteria</taxon>
        <taxon>Pseudomonadati</taxon>
        <taxon>Bacteroidota</taxon>
        <taxon>Bacteroidia</taxon>
        <taxon>Bacteroidales</taxon>
        <taxon>Bacteroidaceae</taxon>
        <taxon>Bacteroides</taxon>
    </lineage>
</organism>
<comment type="caution">
    <text evidence="1">The sequence shown here is derived from an EMBL/GenBank/DDBJ whole genome shotgun (WGS) entry which is preliminary data.</text>
</comment>